<protein>
    <submittedName>
        <fullName evidence="3">Uncharacterized protein</fullName>
    </submittedName>
</protein>
<evidence type="ECO:0000313" key="4">
    <source>
        <dbReference type="Proteomes" id="UP001607303"/>
    </source>
</evidence>
<reference evidence="3 4" key="1">
    <citation type="journal article" date="2024" name="Ann. Entomol. Soc. Am.">
        <title>Genomic analyses of the southern and eastern yellowjacket wasps (Hymenoptera: Vespidae) reveal evolutionary signatures of social life.</title>
        <authorList>
            <person name="Catto M.A."/>
            <person name="Caine P.B."/>
            <person name="Orr S.E."/>
            <person name="Hunt B.G."/>
            <person name="Goodisman M.A.D."/>
        </authorList>
    </citation>
    <scope>NUCLEOTIDE SEQUENCE [LARGE SCALE GENOMIC DNA]</scope>
    <source>
        <strain evidence="3">232</strain>
        <tissue evidence="3">Head and thorax</tissue>
    </source>
</reference>
<dbReference type="EMBL" id="JAYRBN010000037">
    <property type="protein sequence ID" value="KAL2746386.1"/>
    <property type="molecule type" value="Genomic_DNA"/>
</dbReference>
<proteinExistence type="predicted"/>
<gene>
    <name evidence="3" type="ORF">V1477_004756</name>
</gene>
<evidence type="ECO:0000256" key="2">
    <source>
        <dbReference type="SAM" id="SignalP"/>
    </source>
</evidence>
<feature type="non-terminal residue" evidence="3">
    <location>
        <position position="197"/>
    </location>
</feature>
<name>A0ABD2CMZ3_VESMC</name>
<keyword evidence="4" id="KW-1185">Reference proteome</keyword>
<dbReference type="AlphaFoldDB" id="A0ABD2CMZ3"/>
<evidence type="ECO:0000313" key="3">
    <source>
        <dbReference type="EMBL" id="KAL2746386.1"/>
    </source>
</evidence>
<dbReference type="Proteomes" id="UP001607303">
    <property type="component" value="Unassembled WGS sequence"/>
</dbReference>
<accession>A0ABD2CMZ3</accession>
<feature type="signal peptide" evidence="2">
    <location>
        <begin position="1"/>
        <end position="16"/>
    </location>
</feature>
<comment type="caution">
    <text evidence="3">The sequence shown here is derived from an EMBL/GenBank/DDBJ whole genome shotgun (WGS) entry which is preliminary data.</text>
</comment>
<organism evidence="3 4">
    <name type="scientific">Vespula maculifrons</name>
    <name type="common">Eastern yellow jacket</name>
    <name type="synonym">Wasp</name>
    <dbReference type="NCBI Taxonomy" id="7453"/>
    <lineage>
        <taxon>Eukaryota</taxon>
        <taxon>Metazoa</taxon>
        <taxon>Ecdysozoa</taxon>
        <taxon>Arthropoda</taxon>
        <taxon>Hexapoda</taxon>
        <taxon>Insecta</taxon>
        <taxon>Pterygota</taxon>
        <taxon>Neoptera</taxon>
        <taxon>Endopterygota</taxon>
        <taxon>Hymenoptera</taxon>
        <taxon>Apocrita</taxon>
        <taxon>Aculeata</taxon>
        <taxon>Vespoidea</taxon>
        <taxon>Vespidae</taxon>
        <taxon>Vespinae</taxon>
        <taxon>Vespula</taxon>
    </lineage>
</organism>
<sequence>MLKGIGLLPVLSGSLGYAFLTFNEENILREGYTKVFREHVSRLTGSKSSVTEGGGGSGEGGENEGEWRRKRRVLQNEERPIGYITRACGFYLRSSYSTALMAALPNMEGLIWEVGSYLHPAISELHIPAATHNGYVRLIAPSVPASHGHYVNEVGCFRRKFVEDFYIIMFCKPSVGRIKTASNSGVFLRKSENVLGL</sequence>
<feature type="chain" id="PRO_5044768816" evidence="2">
    <location>
        <begin position="17"/>
        <end position="197"/>
    </location>
</feature>
<evidence type="ECO:0000256" key="1">
    <source>
        <dbReference type="SAM" id="MobiDB-lite"/>
    </source>
</evidence>
<keyword evidence="2" id="KW-0732">Signal</keyword>
<feature type="region of interest" description="Disordered" evidence="1">
    <location>
        <begin position="46"/>
        <end position="69"/>
    </location>
</feature>